<protein>
    <submittedName>
        <fullName evidence="1">Uncharacterized protein</fullName>
    </submittedName>
</protein>
<dbReference type="AlphaFoldDB" id="A0A7D3VQS9"/>
<accession>A0A7D3VQS9</accession>
<organism evidence="1 2">
    <name type="scientific">Actinomadura verrucosospora</name>
    <dbReference type="NCBI Taxonomy" id="46165"/>
    <lineage>
        <taxon>Bacteria</taxon>
        <taxon>Bacillati</taxon>
        <taxon>Actinomycetota</taxon>
        <taxon>Actinomycetes</taxon>
        <taxon>Streptosporangiales</taxon>
        <taxon>Thermomonosporaceae</taxon>
        <taxon>Actinomadura</taxon>
    </lineage>
</organism>
<proteinExistence type="predicted"/>
<name>A0A7D3VQS9_ACTVE</name>
<gene>
    <name evidence="1" type="ORF">ACTIVE_1706</name>
</gene>
<evidence type="ECO:0000313" key="2">
    <source>
        <dbReference type="Proteomes" id="UP000501240"/>
    </source>
</evidence>
<reference evidence="1 2" key="1">
    <citation type="submission" date="2020-05" db="EMBL/GenBank/DDBJ databases">
        <title>Actinomadura verrucosospora NRRL-B18236 (PFL_A860) Genome sequencing and assembly.</title>
        <authorList>
            <person name="Samborskyy M."/>
        </authorList>
    </citation>
    <scope>NUCLEOTIDE SEQUENCE [LARGE SCALE GENOMIC DNA]</scope>
    <source>
        <strain evidence="1 2">NRRL:B18236</strain>
    </source>
</reference>
<evidence type="ECO:0000313" key="1">
    <source>
        <dbReference type="EMBL" id="QKG20070.1"/>
    </source>
</evidence>
<sequence length="124" mass="13357">MSAARSARSGRAIRREDAKKPIVEHALQSIVDHDWAPERYGCKTVEPEAREITRRAAVAAGMPADAIGACAAWAASPASTPVPHRDVTEHVRQVVEILDGLTAAEQRTVLNNAAQAVQCQQHIC</sequence>
<dbReference type="RefSeq" id="WP_173094548.1">
    <property type="nucleotide sequence ID" value="NZ_CP053892.1"/>
</dbReference>
<keyword evidence="2" id="KW-1185">Reference proteome</keyword>
<dbReference type="Proteomes" id="UP000501240">
    <property type="component" value="Chromosome"/>
</dbReference>
<dbReference type="EMBL" id="CP053892">
    <property type="protein sequence ID" value="QKG20070.1"/>
    <property type="molecule type" value="Genomic_DNA"/>
</dbReference>